<evidence type="ECO:0000313" key="2">
    <source>
        <dbReference type="EMBL" id="BDT59812.1"/>
    </source>
</evidence>
<dbReference type="Proteomes" id="UP001163336">
    <property type="component" value="Chromosome"/>
</dbReference>
<proteinExistence type="predicted"/>
<gene>
    <name evidence="2" type="ORF">MasN3_33060</name>
</gene>
<protein>
    <recommendedName>
        <fullName evidence="4">DUF3306 domain-containing protein</fullName>
    </recommendedName>
</protein>
<feature type="region of interest" description="Disordered" evidence="1">
    <location>
        <begin position="93"/>
        <end position="127"/>
    </location>
</feature>
<keyword evidence="3" id="KW-1185">Reference proteome</keyword>
<sequence length="127" mass="13678">MQEADAAPRAPLPTLEDAARLTPDADFSAFVAKGVDQSVRRLALKKLFADPHFNAIDGLDIYMNDYNKAAPLTPAMLASLKHAQGLVTRLFDDRQKEAEAAGQAQAQQAQPVPEPEQAPPSTRQGNA</sequence>
<name>A0ABM8C962_9BURK</name>
<dbReference type="EMBL" id="AP026966">
    <property type="protein sequence ID" value="BDT59812.1"/>
    <property type="molecule type" value="Genomic_DNA"/>
</dbReference>
<feature type="compositionally biased region" description="Low complexity" evidence="1">
    <location>
        <begin position="100"/>
        <end position="111"/>
    </location>
</feature>
<accession>A0ABM8C962</accession>
<dbReference type="Pfam" id="PF11748">
    <property type="entry name" value="DUF3306"/>
    <property type="match status" value="1"/>
</dbReference>
<evidence type="ECO:0000256" key="1">
    <source>
        <dbReference type="SAM" id="MobiDB-lite"/>
    </source>
</evidence>
<evidence type="ECO:0008006" key="4">
    <source>
        <dbReference type="Google" id="ProtNLM"/>
    </source>
</evidence>
<dbReference type="InterPro" id="IPR021735">
    <property type="entry name" value="DUF3306"/>
</dbReference>
<organism evidence="2 3">
    <name type="scientific">Massilia varians</name>
    <dbReference type="NCBI Taxonomy" id="457921"/>
    <lineage>
        <taxon>Bacteria</taxon>
        <taxon>Pseudomonadati</taxon>
        <taxon>Pseudomonadota</taxon>
        <taxon>Betaproteobacteria</taxon>
        <taxon>Burkholderiales</taxon>
        <taxon>Oxalobacteraceae</taxon>
        <taxon>Telluria group</taxon>
        <taxon>Massilia</taxon>
    </lineage>
</organism>
<evidence type="ECO:0000313" key="3">
    <source>
        <dbReference type="Proteomes" id="UP001163336"/>
    </source>
</evidence>
<reference evidence="2" key="1">
    <citation type="submission" date="2022-11" db="EMBL/GenBank/DDBJ databases">
        <title>Isolation and characterization of PLA-degrading bacterium Massilia sp. from Antarctic soil.</title>
        <authorList>
            <person name="Sato K."/>
            <person name="Gomez-Fuentes C."/>
            <person name="Ahmad S.A."/>
            <person name="Zulkharnain A."/>
        </authorList>
    </citation>
    <scope>NUCLEOTIDE SEQUENCE</scope>
    <source>
        <strain evidence="2">N-3</strain>
    </source>
</reference>